<evidence type="ECO:0000256" key="1">
    <source>
        <dbReference type="SAM" id="MobiDB-lite"/>
    </source>
</evidence>
<gene>
    <name evidence="2" type="ORF">B0T25DRAFT_293877</name>
</gene>
<feature type="region of interest" description="Disordered" evidence="1">
    <location>
        <begin position="17"/>
        <end position="81"/>
    </location>
</feature>
<evidence type="ECO:0000313" key="3">
    <source>
        <dbReference type="Proteomes" id="UP001275084"/>
    </source>
</evidence>
<sequence>MSSNSCSVHPTLFQALISRPRNSSPRCNLPSTERPREPLSSDPQRPTRAGRRSRHNILSRDHPPVTSPLLSQQSLPRPEPNGRPILACLFYKKDPRAHQRCGKYKLSRIKDVTQHLQRKHLRNDGMELGPGLISHRQLQEILRLKEYHLANRGSVEEHWLGIWRIIFPAVGRPKSVYLEGHIAELLAQLRDYWSHNRVALATELIRRGRVWEKVLDSSLLDNFVDVFLERFAANVTSEPNSSAGDSCPSSAIERRPEGSQELIANTGSQAAEDAFLPSNGLADVSPSRSDPFFGWGEESPFLLTSTAPEWPREEGVMHHASMT</sequence>
<protein>
    <submittedName>
        <fullName evidence="2">Uncharacterized protein</fullName>
    </submittedName>
</protein>
<proteinExistence type="predicted"/>
<name>A0AAJ0MB85_9PEZI</name>
<feature type="region of interest" description="Disordered" evidence="1">
    <location>
        <begin position="237"/>
        <end position="258"/>
    </location>
</feature>
<dbReference type="EMBL" id="JAUIQD010000006">
    <property type="protein sequence ID" value="KAK3347071.1"/>
    <property type="molecule type" value="Genomic_DNA"/>
</dbReference>
<feature type="compositionally biased region" description="Polar residues" evidence="1">
    <location>
        <begin position="20"/>
        <end position="31"/>
    </location>
</feature>
<dbReference type="AlphaFoldDB" id="A0AAJ0MB85"/>
<reference evidence="2" key="2">
    <citation type="submission" date="2023-06" db="EMBL/GenBank/DDBJ databases">
        <authorList>
            <consortium name="Lawrence Berkeley National Laboratory"/>
            <person name="Haridas S."/>
            <person name="Hensen N."/>
            <person name="Bonometti L."/>
            <person name="Westerberg I."/>
            <person name="Brannstrom I.O."/>
            <person name="Guillou S."/>
            <person name="Cros-Aarteil S."/>
            <person name="Calhoun S."/>
            <person name="Kuo A."/>
            <person name="Mondo S."/>
            <person name="Pangilinan J."/>
            <person name="Riley R."/>
            <person name="Labutti K."/>
            <person name="Andreopoulos B."/>
            <person name="Lipzen A."/>
            <person name="Chen C."/>
            <person name="Yanf M."/>
            <person name="Daum C."/>
            <person name="Ng V."/>
            <person name="Clum A."/>
            <person name="Steindorff A."/>
            <person name="Ohm R."/>
            <person name="Martin F."/>
            <person name="Silar P."/>
            <person name="Natvig D."/>
            <person name="Lalanne C."/>
            <person name="Gautier V."/>
            <person name="Ament-Velasquez S.L."/>
            <person name="Kruys A."/>
            <person name="Hutchinson M.I."/>
            <person name="Powell A.J."/>
            <person name="Barry K."/>
            <person name="Miller A.N."/>
            <person name="Grigoriev I.V."/>
            <person name="Debuchy R."/>
            <person name="Gladieux P."/>
            <person name="Thoren M.H."/>
            <person name="Johannesson H."/>
        </authorList>
    </citation>
    <scope>NUCLEOTIDE SEQUENCE</scope>
    <source>
        <strain evidence="2">CBS 955.72</strain>
    </source>
</reference>
<dbReference type="Proteomes" id="UP001275084">
    <property type="component" value="Unassembled WGS sequence"/>
</dbReference>
<comment type="caution">
    <text evidence="2">The sequence shown here is derived from an EMBL/GenBank/DDBJ whole genome shotgun (WGS) entry which is preliminary data.</text>
</comment>
<reference evidence="2" key="1">
    <citation type="journal article" date="2023" name="Mol. Phylogenet. Evol.">
        <title>Genome-scale phylogeny and comparative genomics of the fungal order Sordariales.</title>
        <authorList>
            <person name="Hensen N."/>
            <person name="Bonometti L."/>
            <person name="Westerberg I."/>
            <person name="Brannstrom I.O."/>
            <person name="Guillou S."/>
            <person name="Cros-Aarteil S."/>
            <person name="Calhoun S."/>
            <person name="Haridas S."/>
            <person name="Kuo A."/>
            <person name="Mondo S."/>
            <person name="Pangilinan J."/>
            <person name="Riley R."/>
            <person name="LaButti K."/>
            <person name="Andreopoulos B."/>
            <person name="Lipzen A."/>
            <person name="Chen C."/>
            <person name="Yan M."/>
            <person name="Daum C."/>
            <person name="Ng V."/>
            <person name="Clum A."/>
            <person name="Steindorff A."/>
            <person name="Ohm R.A."/>
            <person name="Martin F."/>
            <person name="Silar P."/>
            <person name="Natvig D.O."/>
            <person name="Lalanne C."/>
            <person name="Gautier V."/>
            <person name="Ament-Velasquez S.L."/>
            <person name="Kruys A."/>
            <person name="Hutchinson M.I."/>
            <person name="Powell A.J."/>
            <person name="Barry K."/>
            <person name="Miller A.N."/>
            <person name="Grigoriev I.V."/>
            <person name="Debuchy R."/>
            <person name="Gladieux P."/>
            <person name="Hiltunen Thoren M."/>
            <person name="Johannesson H."/>
        </authorList>
    </citation>
    <scope>NUCLEOTIDE SEQUENCE</scope>
    <source>
        <strain evidence="2">CBS 955.72</strain>
    </source>
</reference>
<feature type="compositionally biased region" description="Basic residues" evidence="1">
    <location>
        <begin position="48"/>
        <end position="57"/>
    </location>
</feature>
<evidence type="ECO:0000313" key="2">
    <source>
        <dbReference type="EMBL" id="KAK3347071.1"/>
    </source>
</evidence>
<organism evidence="2 3">
    <name type="scientific">Lasiosphaeria hispida</name>
    <dbReference type="NCBI Taxonomy" id="260671"/>
    <lineage>
        <taxon>Eukaryota</taxon>
        <taxon>Fungi</taxon>
        <taxon>Dikarya</taxon>
        <taxon>Ascomycota</taxon>
        <taxon>Pezizomycotina</taxon>
        <taxon>Sordariomycetes</taxon>
        <taxon>Sordariomycetidae</taxon>
        <taxon>Sordariales</taxon>
        <taxon>Lasiosphaeriaceae</taxon>
        <taxon>Lasiosphaeria</taxon>
    </lineage>
</organism>
<keyword evidence="3" id="KW-1185">Reference proteome</keyword>
<accession>A0AAJ0MB85</accession>
<feature type="compositionally biased region" description="Polar residues" evidence="1">
    <location>
        <begin position="237"/>
        <end position="249"/>
    </location>
</feature>